<gene>
    <name evidence="2" type="ORF">LYNGBM3L_03540</name>
</gene>
<dbReference type="Proteomes" id="UP000003959">
    <property type="component" value="Unassembled WGS sequence"/>
</dbReference>
<dbReference type="Pfam" id="PF04307">
    <property type="entry name" value="YdjM"/>
    <property type="match status" value="1"/>
</dbReference>
<proteinExistence type="predicted"/>
<accession>F4XRR3</accession>
<keyword evidence="1" id="KW-0472">Membrane</keyword>
<dbReference type="HOGENOM" id="CLU_1359021_0_0_3"/>
<sequence length="200" mass="22785">MSSFIGHSVTAVTIGIAFNSPKKPLLLRLAWFLWLIVIASFPDLDHFIPWLHQSAHRQTRITHSLAFALIIPICTIVVLIIIVIRGRQLKVYSFQAILAGLSQIIIDLLVGVVGIPLFYPFTRENFKLPWGILPSAGKLDLSNYYLYKNLLIEMGILLPLFSLVAICRYHLLKPRQVKIVIFGLLFTSTCFMFWGYNLSR</sequence>
<dbReference type="OrthoDB" id="6059269at2"/>
<feature type="transmembrane region" description="Helical" evidence="1">
    <location>
        <begin position="179"/>
        <end position="196"/>
    </location>
</feature>
<organism evidence="2 3">
    <name type="scientific">Moorena producens 3L</name>
    <dbReference type="NCBI Taxonomy" id="489825"/>
    <lineage>
        <taxon>Bacteria</taxon>
        <taxon>Bacillati</taxon>
        <taxon>Cyanobacteriota</taxon>
        <taxon>Cyanophyceae</taxon>
        <taxon>Coleofasciculales</taxon>
        <taxon>Coleofasciculaceae</taxon>
        <taxon>Moorena</taxon>
    </lineage>
</organism>
<keyword evidence="1" id="KW-1133">Transmembrane helix</keyword>
<dbReference type="AlphaFoldDB" id="F4XRR3"/>
<evidence type="ECO:0000313" key="3">
    <source>
        <dbReference type="Proteomes" id="UP000003959"/>
    </source>
</evidence>
<dbReference type="InterPro" id="IPR007404">
    <property type="entry name" value="YdjM-like"/>
</dbReference>
<evidence type="ECO:0000313" key="2">
    <source>
        <dbReference type="EMBL" id="EGJ32741.1"/>
    </source>
</evidence>
<dbReference type="GO" id="GO:0016787">
    <property type="term" value="F:hydrolase activity"/>
    <property type="evidence" value="ECO:0007669"/>
    <property type="project" value="UniProtKB-KW"/>
</dbReference>
<feature type="transmembrane region" description="Helical" evidence="1">
    <location>
        <begin position="96"/>
        <end position="119"/>
    </location>
</feature>
<feature type="transmembrane region" description="Helical" evidence="1">
    <location>
        <begin position="61"/>
        <end position="84"/>
    </location>
</feature>
<evidence type="ECO:0000256" key="1">
    <source>
        <dbReference type="SAM" id="Phobius"/>
    </source>
</evidence>
<reference evidence="3" key="1">
    <citation type="journal article" date="2011" name="Proc. Natl. Acad. Sci. U.S.A.">
        <title>Genomic insights into the physiology and ecology of the marine filamentous cyanobacterium Lyngbya majuscula.</title>
        <authorList>
            <person name="Jones A.C."/>
            <person name="Monroe E.A."/>
            <person name="Podell S."/>
            <person name="Hess W.R."/>
            <person name="Klages S."/>
            <person name="Esquenazi E."/>
            <person name="Niessen S."/>
            <person name="Hoover H."/>
            <person name="Rothmann M."/>
            <person name="Lasken R.S."/>
            <person name="Yates J.R.III."/>
            <person name="Reinhardt R."/>
            <person name="Kube M."/>
            <person name="Burkart M.D."/>
            <person name="Allen E.E."/>
            <person name="Dorrestein P.C."/>
            <person name="Gerwick W.H."/>
            <person name="Gerwick L."/>
        </authorList>
    </citation>
    <scope>NUCLEOTIDE SEQUENCE [LARGE SCALE GENOMIC DNA]</scope>
    <source>
        <strain evidence="3">3L</strain>
    </source>
</reference>
<feature type="transmembrane region" description="Helical" evidence="1">
    <location>
        <begin position="25"/>
        <end position="41"/>
    </location>
</feature>
<keyword evidence="2" id="KW-0378">Hydrolase</keyword>
<dbReference type="EMBL" id="GL890906">
    <property type="protein sequence ID" value="EGJ32741.1"/>
    <property type="molecule type" value="Genomic_DNA"/>
</dbReference>
<name>F4XRR3_9CYAN</name>
<dbReference type="RefSeq" id="WP_008184073.1">
    <property type="nucleotide sequence ID" value="NZ_GL890906.1"/>
</dbReference>
<feature type="transmembrane region" description="Helical" evidence="1">
    <location>
        <begin position="145"/>
        <end position="167"/>
    </location>
</feature>
<keyword evidence="3" id="KW-1185">Reference proteome</keyword>
<protein>
    <submittedName>
        <fullName evidence="2">Putative membrane-bound metal-dependent hydrolase, DUF457</fullName>
    </submittedName>
</protein>
<keyword evidence="1" id="KW-0812">Transmembrane</keyword>
<dbReference type="eggNOG" id="ENOG5032XFE">
    <property type="taxonomic scope" value="Bacteria"/>
</dbReference>